<dbReference type="SUPFAM" id="SSF54995">
    <property type="entry name" value="Ribosomal protein S6"/>
    <property type="match status" value="1"/>
</dbReference>
<keyword evidence="3 5" id="KW-0689">Ribosomal protein</keyword>
<dbReference type="GO" id="GO:0006412">
    <property type="term" value="P:translation"/>
    <property type="evidence" value="ECO:0007669"/>
    <property type="project" value="UniProtKB-UniRule"/>
</dbReference>
<comment type="similarity">
    <text evidence="1 3">Belongs to the bacterial ribosomal protein bS6 family.</text>
</comment>
<dbReference type="Pfam" id="PF01250">
    <property type="entry name" value="Ribosomal_S6"/>
    <property type="match status" value="1"/>
</dbReference>
<keyword evidence="3" id="KW-0694">RNA-binding</keyword>
<dbReference type="GO" id="GO:0005737">
    <property type="term" value="C:cytoplasm"/>
    <property type="evidence" value="ECO:0007669"/>
    <property type="project" value="UniProtKB-ARBA"/>
</dbReference>
<feature type="region of interest" description="Disordered" evidence="4">
    <location>
        <begin position="110"/>
        <end position="135"/>
    </location>
</feature>
<keyword evidence="3" id="KW-0699">rRNA-binding</keyword>
<dbReference type="Proteomes" id="UP000230159">
    <property type="component" value="Unassembled WGS sequence"/>
</dbReference>
<dbReference type="InterPro" id="IPR014717">
    <property type="entry name" value="Transl_elong_EF1B/ribsomal_bS6"/>
</dbReference>
<name>A0A2H0D1S8_9BACT</name>
<dbReference type="EMBL" id="PCTN01000001">
    <property type="protein sequence ID" value="PIP76092.1"/>
    <property type="molecule type" value="Genomic_DNA"/>
</dbReference>
<comment type="caution">
    <text evidence="5">The sequence shown here is derived from an EMBL/GenBank/DDBJ whole genome shotgun (WGS) entry which is preliminary data.</text>
</comment>
<dbReference type="InterPro" id="IPR020814">
    <property type="entry name" value="Ribosomal_S6_plastid/chlpt"/>
</dbReference>
<gene>
    <name evidence="3 5" type="primary">rpsF</name>
    <name evidence="5" type="ORF">COW86_00025</name>
</gene>
<dbReference type="CDD" id="cd00473">
    <property type="entry name" value="bS6"/>
    <property type="match status" value="1"/>
</dbReference>
<evidence type="ECO:0000313" key="6">
    <source>
        <dbReference type="Proteomes" id="UP000230159"/>
    </source>
</evidence>
<dbReference type="GO" id="GO:0003735">
    <property type="term" value="F:structural constituent of ribosome"/>
    <property type="evidence" value="ECO:0007669"/>
    <property type="project" value="InterPro"/>
</dbReference>
<dbReference type="GO" id="GO:1990904">
    <property type="term" value="C:ribonucleoprotein complex"/>
    <property type="evidence" value="ECO:0007669"/>
    <property type="project" value="UniProtKB-KW"/>
</dbReference>
<keyword evidence="3" id="KW-0687">Ribonucleoprotein</keyword>
<evidence type="ECO:0000256" key="2">
    <source>
        <dbReference type="ARBA" id="ARBA00035294"/>
    </source>
</evidence>
<evidence type="ECO:0000256" key="4">
    <source>
        <dbReference type="SAM" id="MobiDB-lite"/>
    </source>
</evidence>
<organism evidence="5 6">
    <name type="scientific">Candidatus Kuenenbacteria bacterium CG22_combo_CG10-13_8_21_14_all_39_9</name>
    <dbReference type="NCBI Taxonomy" id="1974621"/>
    <lineage>
        <taxon>Bacteria</taxon>
        <taxon>Candidatus Kueneniibacteriota</taxon>
    </lineage>
</organism>
<comment type="function">
    <text evidence="3">Binds together with bS18 to 16S ribosomal RNA.</text>
</comment>
<evidence type="ECO:0000256" key="1">
    <source>
        <dbReference type="ARBA" id="ARBA00009512"/>
    </source>
</evidence>
<accession>A0A2H0D1S8</accession>
<protein>
    <recommendedName>
        <fullName evidence="2 3">Small ribosomal subunit protein bS6</fullName>
    </recommendedName>
</protein>
<dbReference type="PANTHER" id="PTHR21011:SF1">
    <property type="entry name" value="SMALL RIBOSOMAL SUBUNIT PROTEIN BS6M"/>
    <property type="match status" value="1"/>
</dbReference>
<dbReference type="InterPro" id="IPR000529">
    <property type="entry name" value="Ribosomal_bS6"/>
</dbReference>
<feature type="compositionally biased region" description="Basic and acidic residues" evidence="4">
    <location>
        <begin position="111"/>
        <end position="135"/>
    </location>
</feature>
<dbReference type="PANTHER" id="PTHR21011">
    <property type="entry name" value="MITOCHONDRIAL 28S RIBOSOMAL PROTEIN S6"/>
    <property type="match status" value="1"/>
</dbReference>
<dbReference type="GO" id="GO:0005840">
    <property type="term" value="C:ribosome"/>
    <property type="evidence" value="ECO:0007669"/>
    <property type="project" value="UniProtKB-KW"/>
</dbReference>
<reference evidence="5 6" key="1">
    <citation type="submission" date="2017-09" db="EMBL/GenBank/DDBJ databases">
        <title>Depth-based differentiation of microbial function through sediment-hosted aquifers and enrichment of novel symbionts in the deep terrestrial subsurface.</title>
        <authorList>
            <person name="Probst A.J."/>
            <person name="Ladd B."/>
            <person name="Jarett J.K."/>
            <person name="Geller-Mcgrath D.E."/>
            <person name="Sieber C.M."/>
            <person name="Emerson J.B."/>
            <person name="Anantharaman K."/>
            <person name="Thomas B.C."/>
            <person name="Malmstrom R."/>
            <person name="Stieglmeier M."/>
            <person name="Klingl A."/>
            <person name="Woyke T."/>
            <person name="Ryan C.M."/>
            <person name="Banfield J.F."/>
        </authorList>
    </citation>
    <scope>NUCLEOTIDE SEQUENCE [LARGE SCALE GENOMIC DNA]</scope>
    <source>
        <strain evidence="5">CG22_combo_CG10-13_8_21_14_all_39_9</strain>
    </source>
</reference>
<dbReference type="AlphaFoldDB" id="A0A2H0D1S8"/>
<proteinExistence type="inferred from homology"/>
<dbReference type="InterPro" id="IPR035980">
    <property type="entry name" value="Ribosomal_bS6_sf"/>
</dbReference>
<dbReference type="HAMAP" id="MF_00360">
    <property type="entry name" value="Ribosomal_bS6"/>
    <property type="match status" value="1"/>
</dbReference>
<dbReference type="Gene3D" id="3.30.70.60">
    <property type="match status" value="1"/>
</dbReference>
<sequence length="156" mass="18005">MSQETAKDLKEYEILYLLSVTLNPDEIQAIKGKINELIAKADGIIIKEDDLGKRKLAYMIKRARHGHYLLTIFKAPAAEINSINHELELMPEILRHKLVVKKDIKTMGAKETMEYKKPSIKPEDKERPKPKAEKEIKVDIEELDKKIDELLSEDDI</sequence>
<dbReference type="NCBIfam" id="TIGR00166">
    <property type="entry name" value="S6"/>
    <property type="match status" value="1"/>
</dbReference>
<evidence type="ECO:0000256" key="3">
    <source>
        <dbReference type="HAMAP-Rule" id="MF_00360"/>
    </source>
</evidence>
<evidence type="ECO:0000313" key="5">
    <source>
        <dbReference type="EMBL" id="PIP76092.1"/>
    </source>
</evidence>
<dbReference type="GO" id="GO:0070181">
    <property type="term" value="F:small ribosomal subunit rRNA binding"/>
    <property type="evidence" value="ECO:0007669"/>
    <property type="project" value="TreeGrafter"/>
</dbReference>